<dbReference type="Proteomes" id="UP000626026">
    <property type="component" value="Unassembled WGS sequence"/>
</dbReference>
<comment type="caution">
    <text evidence="2">The sequence shown here is derived from an EMBL/GenBank/DDBJ whole genome shotgun (WGS) entry which is preliminary data.</text>
</comment>
<evidence type="ECO:0000256" key="1">
    <source>
        <dbReference type="SAM" id="Phobius"/>
    </source>
</evidence>
<evidence type="ECO:0008006" key="4">
    <source>
        <dbReference type="Google" id="ProtNLM"/>
    </source>
</evidence>
<keyword evidence="1" id="KW-0812">Transmembrane</keyword>
<feature type="transmembrane region" description="Helical" evidence="1">
    <location>
        <begin position="185"/>
        <end position="204"/>
    </location>
</feature>
<gene>
    <name evidence="2" type="ORF">IBL26_03520</name>
</gene>
<dbReference type="InterPro" id="IPR036259">
    <property type="entry name" value="MFS_trans_sf"/>
</dbReference>
<feature type="transmembrane region" description="Helical" evidence="1">
    <location>
        <begin position="154"/>
        <end position="179"/>
    </location>
</feature>
<feature type="transmembrane region" description="Helical" evidence="1">
    <location>
        <begin position="101"/>
        <end position="122"/>
    </location>
</feature>
<evidence type="ECO:0000313" key="3">
    <source>
        <dbReference type="Proteomes" id="UP000626026"/>
    </source>
</evidence>
<feature type="transmembrane region" description="Helical" evidence="1">
    <location>
        <begin position="240"/>
        <end position="264"/>
    </location>
</feature>
<organism evidence="2 3">
    <name type="scientific">Teichococcus aerophilus</name>
    <dbReference type="NCBI Taxonomy" id="1224513"/>
    <lineage>
        <taxon>Bacteria</taxon>
        <taxon>Pseudomonadati</taxon>
        <taxon>Pseudomonadota</taxon>
        <taxon>Alphaproteobacteria</taxon>
        <taxon>Acetobacterales</taxon>
        <taxon>Roseomonadaceae</taxon>
        <taxon>Roseomonas</taxon>
    </lineage>
</organism>
<dbReference type="RefSeq" id="WP_187783052.1">
    <property type="nucleotide sequence ID" value="NZ_JACTVA010000003.1"/>
</dbReference>
<protein>
    <recommendedName>
        <fullName evidence="4">Transmembrane protein</fullName>
    </recommendedName>
</protein>
<feature type="transmembrane region" description="Helical" evidence="1">
    <location>
        <begin position="43"/>
        <end position="63"/>
    </location>
</feature>
<reference evidence="2 3" key="1">
    <citation type="journal article" date="2013" name="Int. J. Syst. Evol. Microbiol.">
        <title>Roseomonas aerophila sp. nov., isolated from air.</title>
        <authorList>
            <person name="Kim S.J."/>
            <person name="Weon H.Y."/>
            <person name="Ahn J.H."/>
            <person name="Hong S.B."/>
            <person name="Seok S.J."/>
            <person name="Whang K.S."/>
            <person name="Kwon S.W."/>
        </authorList>
    </citation>
    <scope>NUCLEOTIDE SEQUENCE [LARGE SCALE GENOMIC DNA]</scope>
    <source>
        <strain evidence="2 3">NBRC 108923</strain>
    </source>
</reference>
<keyword evidence="1" id="KW-1133">Transmembrane helix</keyword>
<feature type="transmembrane region" description="Helical" evidence="1">
    <location>
        <begin position="216"/>
        <end position="234"/>
    </location>
</feature>
<keyword evidence="1" id="KW-0472">Membrane</keyword>
<accession>A0ABR7RHM8</accession>
<evidence type="ECO:0000313" key="2">
    <source>
        <dbReference type="EMBL" id="MBC9205893.1"/>
    </source>
</evidence>
<feature type="transmembrane region" description="Helical" evidence="1">
    <location>
        <begin position="12"/>
        <end position="31"/>
    </location>
</feature>
<sequence>MSTVASRWTFGMAQFGTAMLMIGGAALLPIIGNAAVQAAAPDYPALAGIVMCVLAVAALVLVWRGGYWLSKRAGADADVTMAVLLSGAGIAWLMTKKEEGAAVLFATLLVFSLPTIACLLGIQHHRRQARRLAMPETGGDSGLRRQSFASRLRFLVVWLVFLSMYIGLVVMLGLVQPLGLPLPQALGLILVYVFASAFAFWWIGRFLRRRWRERPVHAGTVLIPALAAILWPTMMTNAAASSIAFAMFEMLVPSAAFVAGLGLIRRRA</sequence>
<dbReference type="EMBL" id="JACTVA010000003">
    <property type="protein sequence ID" value="MBC9205893.1"/>
    <property type="molecule type" value="Genomic_DNA"/>
</dbReference>
<keyword evidence="3" id="KW-1185">Reference proteome</keyword>
<name>A0ABR7RHM8_9PROT</name>
<proteinExistence type="predicted"/>
<dbReference type="SUPFAM" id="SSF103473">
    <property type="entry name" value="MFS general substrate transporter"/>
    <property type="match status" value="1"/>
</dbReference>